<gene>
    <name evidence="5" type="primary">ABCA7</name>
    <name evidence="5" type="ORF">KSP40_PGU000713</name>
</gene>
<proteinExistence type="inferred from homology"/>
<evidence type="ECO:0000256" key="1">
    <source>
        <dbReference type="ARBA" id="ARBA00008526"/>
    </source>
</evidence>
<keyword evidence="3" id="KW-0812">Transmembrane</keyword>
<dbReference type="InterPro" id="IPR027417">
    <property type="entry name" value="P-loop_NTPase"/>
</dbReference>
<comment type="similarity">
    <text evidence="1">Belongs to the ABC transporter superfamily. ABCA family. CPR flippase (TC 3.A.1.211) subfamily.</text>
</comment>
<reference evidence="5 6" key="1">
    <citation type="journal article" date="2022" name="Nat. Plants">
        <title>Genomes of leafy and leafless Platanthera orchids illuminate the evolution of mycoheterotrophy.</title>
        <authorList>
            <person name="Li M.H."/>
            <person name="Liu K.W."/>
            <person name="Li Z."/>
            <person name="Lu H.C."/>
            <person name="Ye Q.L."/>
            <person name="Zhang D."/>
            <person name="Wang J.Y."/>
            <person name="Li Y.F."/>
            <person name="Zhong Z.M."/>
            <person name="Liu X."/>
            <person name="Yu X."/>
            <person name="Liu D.K."/>
            <person name="Tu X.D."/>
            <person name="Liu B."/>
            <person name="Hao Y."/>
            <person name="Liao X.Y."/>
            <person name="Jiang Y.T."/>
            <person name="Sun W.H."/>
            <person name="Chen J."/>
            <person name="Chen Y.Q."/>
            <person name="Ai Y."/>
            <person name="Zhai J.W."/>
            <person name="Wu S.S."/>
            <person name="Zhou Z."/>
            <person name="Hsiao Y.Y."/>
            <person name="Wu W.L."/>
            <person name="Chen Y.Y."/>
            <person name="Lin Y.F."/>
            <person name="Hsu J.L."/>
            <person name="Li C.Y."/>
            <person name="Wang Z.W."/>
            <person name="Zhao X."/>
            <person name="Zhong W.Y."/>
            <person name="Ma X.K."/>
            <person name="Ma L."/>
            <person name="Huang J."/>
            <person name="Chen G.Z."/>
            <person name="Huang M.Z."/>
            <person name="Huang L."/>
            <person name="Peng D.H."/>
            <person name="Luo Y.B."/>
            <person name="Zou S.Q."/>
            <person name="Chen S.P."/>
            <person name="Lan S."/>
            <person name="Tsai W.C."/>
            <person name="Van de Peer Y."/>
            <person name="Liu Z.J."/>
        </authorList>
    </citation>
    <scope>NUCLEOTIDE SEQUENCE [LARGE SCALE GENOMIC DNA]</scope>
    <source>
        <strain evidence="5">Lor288</strain>
    </source>
</reference>
<organism evidence="5 6">
    <name type="scientific">Platanthera guangdongensis</name>
    <dbReference type="NCBI Taxonomy" id="2320717"/>
    <lineage>
        <taxon>Eukaryota</taxon>
        <taxon>Viridiplantae</taxon>
        <taxon>Streptophyta</taxon>
        <taxon>Embryophyta</taxon>
        <taxon>Tracheophyta</taxon>
        <taxon>Spermatophyta</taxon>
        <taxon>Magnoliopsida</taxon>
        <taxon>Liliopsida</taxon>
        <taxon>Asparagales</taxon>
        <taxon>Orchidaceae</taxon>
        <taxon>Orchidoideae</taxon>
        <taxon>Orchideae</taxon>
        <taxon>Orchidinae</taxon>
        <taxon>Platanthera</taxon>
    </lineage>
</organism>
<dbReference type="Gene3D" id="3.40.50.300">
    <property type="entry name" value="P-loop containing nucleotide triphosphate hydrolases"/>
    <property type="match status" value="1"/>
</dbReference>
<dbReference type="Pfam" id="PF00005">
    <property type="entry name" value="ABC_tran"/>
    <property type="match status" value="1"/>
</dbReference>
<evidence type="ECO:0000256" key="2">
    <source>
        <dbReference type="SAM" id="MobiDB-lite"/>
    </source>
</evidence>
<dbReference type="InterPro" id="IPR003439">
    <property type="entry name" value="ABC_transporter-like_ATP-bd"/>
</dbReference>
<accession>A0ABR2LI03</accession>
<name>A0ABR2LI03_9ASPA</name>
<dbReference type="Proteomes" id="UP001412067">
    <property type="component" value="Unassembled WGS sequence"/>
</dbReference>
<feature type="domain" description="ABC transporter" evidence="4">
    <location>
        <begin position="69"/>
        <end position="115"/>
    </location>
</feature>
<evidence type="ECO:0000313" key="5">
    <source>
        <dbReference type="EMBL" id="KAK8941731.1"/>
    </source>
</evidence>
<evidence type="ECO:0000259" key="4">
    <source>
        <dbReference type="Pfam" id="PF00005"/>
    </source>
</evidence>
<dbReference type="InterPro" id="IPR026082">
    <property type="entry name" value="ABCA"/>
</dbReference>
<dbReference type="PANTHER" id="PTHR19229:SF154">
    <property type="entry name" value="ABC TRANSPORTER A FAMILY MEMBER 3-RELATED"/>
    <property type="match status" value="1"/>
</dbReference>
<feature type="region of interest" description="Disordered" evidence="2">
    <location>
        <begin position="180"/>
        <end position="252"/>
    </location>
</feature>
<feature type="transmembrane region" description="Helical" evidence="3">
    <location>
        <begin position="12"/>
        <end position="29"/>
    </location>
</feature>
<keyword evidence="3" id="KW-1133">Transmembrane helix</keyword>
<evidence type="ECO:0000313" key="6">
    <source>
        <dbReference type="Proteomes" id="UP001412067"/>
    </source>
</evidence>
<dbReference type="EMBL" id="JBBWWR010000019">
    <property type="protein sequence ID" value="KAK8941731.1"/>
    <property type="molecule type" value="Genomic_DNA"/>
</dbReference>
<evidence type="ECO:0000256" key="3">
    <source>
        <dbReference type="SAM" id="Phobius"/>
    </source>
</evidence>
<dbReference type="PANTHER" id="PTHR19229">
    <property type="entry name" value="ATP-BINDING CASSETTE TRANSPORTER SUBFAMILY A ABCA"/>
    <property type="match status" value="1"/>
</dbReference>
<sequence>MPKPETTVSIDFSSILGALFFTWVLQLLFPRRVVEQLLAESSSSHAIICDSLKKVFPARDGNPEKFAVQGLSLAIPRGECFGMLGPNGAGKTSFINMVSSNMSKPFTVLHQNNAVQESLKSVNLFHGGVADKQAGKYSGALRAIHAPDLRQNFLALDRNHTRGILTPACGILTPAHRISNRRLGSRAPDSSRSAGGAGRPRSPWPPTARPAGNSPNPKGPAAHSPLAAYDVAGQEAPAGQAADRPLLLASYG</sequence>
<comment type="caution">
    <text evidence="5">The sequence shown here is derived from an EMBL/GenBank/DDBJ whole genome shotgun (WGS) entry which is preliminary data.</text>
</comment>
<keyword evidence="3" id="KW-0472">Membrane</keyword>
<keyword evidence="6" id="KW-1185">Reference proteome</keyword>
<protein>
    <submittedName>
        <fullName evidence="5">ABC transporter A family member 7</fullName>
    </submittedName>
</protein>
<dbReference type="SUPFAM" id="SSF52540">
    <property type="entry name" value="P-loop containing nucleoside triphosphate hydrolases"/>
    <property type="match status" value="2"/>
</dbReference>